<dbReference type="AlphaFoldDB" id="A0A5A5RVS8"/>
<organism evidence="3 4">
    <name type="scientific">Microcystis aeruginosa NIES-2520</name>
    <dbReference type="NCBI Taxonomy" id="2303982"/>
    <lineage>
        <taxon>Bacteria</taxon>
        <taxon>Bacillati</taxon>
        <taxon>Cyanobacteriota</taxon>
        <taxon>Cyanophyceae</taxon>
        <taxon>Oscillatoriophycideae</taxon>
        <taxon>Chroococcales</taxon>
        <taxon>Microcystaceae</taxon>
        <taxon>Microcystis</taxon>
    </lineage>
</organism>
<evidence type="ECO:0000256" key="1">
    <source>
        <dbReference type="SAM" id="MobiDB-lite"/>
    </source>
</evidence>
<evidence type="ECO:0000313" key="3">
    <source>
        <dbReference type="EMBL" id="GCA77207.1"/>
    </source>
</evidence>
<dbReference type="SMART" id="SM00960">
    <property type="entry name" value="Robl_LC7"/>
    <property type="match status" value="1"/>
</dbReference>
<dbReference type="Proteomes" id="UP000324917">
    <property type="component" value="Unassembled WGS sequence"/>
</dbReference>
<sequence>MSLIVEQLIYSSFSQLGFKYIASVNVPLGIQQFFYQHIVSQLWDTYNPPDRKFKGVYIYQIDFHNTLFGWLINDGKDEFGRGDIPYFHCYYLQELLDSKQLFKILACLEAGPLKRISRDEAKISLDPVILADNYQANAFELGIKLSKDIRLFSQRQLREEKPLQWFISSKETKERQRPHPTDNNYDNSKNTLPREPNYKVEIAKILQELAEKPLAIEGIMLVSPQGQPLTDSIGMEHNSALILAGTMLYLANNTKEELSWSDLEQIAIRSPQGHLILTPCSDQAFLLVKTGKTLTGLLEVEIQKTRSKLQKILAISNPTPETPLLNPAANPFLDSVVEEFEIVLETEDNNNADISLPGQTNSVISNQ</sequence>
<dbReference type="EMBL" id="BHVP01000120">
    <property type="protein sequence ID" value="GCA77207.1"/>
    <property type="molecule type" value="Genomic_DNA"/>
</dbReference>
<comment type="caution">
    <text evidence="3">The sequence shown here is derived from an EMBL/GenBank/DDBJ whole genome shotgun (WGS) entry which is preliminary data.</text>
</comment>
<reference evidence="3 4" key="1">
    <citation type="submission" date="2018-09" db="EMBL/GenBank/DDBJ databases">
        <title>Evolutionary history of phycoerythrin pigmentation in the water bloom-forming cyanobacterium Microcystis aeruginosa.</title>
        <authorList>
            <person name="Tanabe Y."/>
            <person name="Tanabe Y."/>
            <person name="Yamaguchi H."/>
        </authorList>
    </citation>
    <scope>NUCLEOTIDE SEQUENCE [LARGE SCALE GENOMIC DNA]</scope>
    <source>
        <strain evidence="3 4">NIES-2520</strain>
    </source>
</reference>
<evidence type="ECO:0000313" key="4">
    <source>
        <dbReference type="Proteomes" id="UP000324917"/>
    </source>
</evidence>
<feature type="compositionally biased region" description="Polar residues" evidence="1">
    <location>
        <begin position="181"/>
        <end position="191"/>
    </location>
</feature>
<dbReference type="SUPFAM" id="SSF103196">
    <property type="entry name" value="Roadblock/LC7 domain"/>
    <property type="match status" value="1"/>
</dbReference>
<dbReference type="Gene3D" id="3.30.450.30">
    <property type="entry name" value="Dynein light chain 2a, cytoplasmic"/>
    <property type="match status" value="1"/>
</dbReference>
<protein>
    <recommendedName>
        <fullName evidence="2">Roadblock/LAMTOR2 domain-containing protein</fullName>
    </recommendedName>
</protein>
<evidence type="ECO:0000259" key="2">
    <source>
        <dbReference type="SMART" id="SM00960"/>
    </source>
</evidence>
<proteinExistence type="predicted"/>
<name>A0A5A5RVS8_MICAE</name>
<feature type="compositionally biased region" description="Basic and acidic residues" evidence="1">
    <location>
        <begin position="170"/>
        <end position="180"/>
    </location>
</feature>
<gene>
    <name evidence="3" type="ORF">MiTe_04060</name>
</gene>
<feature type="domain" description="Roadblock/LAMTOR2" evidence="2">
    <location>
        <begin position="202"/>
        <end position="290"/>
    </location>
</feature>
<accession>A0A5A5RVS8</accession>
<feature type="region of interest" description="Disordered" evidence="1">
    <location>
        <begin position="168"/>
        <end position="193"/>
    </location>
</feature>
<dbReference type="RefSeq" id="WP_149988131.1">
    <property type="nucleotide sequence ID" value="NZ_BHVP01000120.1"/>
</dbReference>
<dbReference type="InterPro" id="IPR004942">
    <property type="entry name" value="Roadblock/LAMTOR2_dom"/>
</dbReference>